<evidence type="ECO:0000256" key="1">
    <source>
        <dbReference type="SAM" id="SignalP"/>
    </source>
</evidence>
<proteinExistence type="predicted"/>
<dbReference type="Gene3D" id="3.30.457.10">
    <property type="entry name" value="Copper amine oxidase-like, N-terminal domain"/>
    <property type="match status" value="1"/>
</dbReference>
<dbReference type="Pfam" id="PF07833">
    <property type="entry name" value="Cu_amine_oxidN1"/>
    <property type="match status" value="1"/>
</dbReference>
<name>A0A398CV47_9BACL</name>
<dbReference type="Gene3D" id="2.120.10.30">
    <property type="entry name" value="TolB, C-terminal domain"/>
    <property type="match status" value="1"/>
</dbReference>
<evidence type="ECO:0000313" key="3">
    <source>
        <dbReference type="EMBL" id="RIE02904.1"/>
    </source>
</evidence>
<keyword evidence="4" id="KW-1185">Reference proteome</keyword>
<dbReference type="OrthoDB" id="2768010at2"/>
<keyword evidence="1" id="KW-0732">Signal</keyword>
<dbReference type="SUPFAM" id="SSF82171">
    <property type="entry name" value="DPP6 N-terminal domain-like"/>
    <property type="match status" value="1"/>
</dbReference>
<dbReference type="SUPFAM" id="SSF55383">
    <property type="entry name" value="Copper amine oxidase, domain N"/>
    <property type="match status" value="1"/>
</dbReference>
<reference evidence="3 4" key="1">
    <citation type="submission" date="2018-09" db="EMBL/GenBank/DDBJ databases">
        <title>Cohnella cavernae sp. nov., isolated from a karst cave.</title>
        <authorList>
            <person name="Zhu H."/>
        </authorList>
    </citation>
    <scope>NUCLEOTIDE SEQUENCE [LARGE SCALE GENOMIC DNA]</scope>
    <source>
        <strain evidence="3 4">K2E09-144</strain>
    </source>
</reference>
<dbReference type="Proteomes" id="UP000266340">
    <property type="component" value="Unassembled WGS sequence"/>
</dbReference>
<protein>
    <recommendedName>
        <fullName evidence="2">Copper amine oxidase-like N-terminal domain-containing protein</fullName>
    </recommendedName>
</protein>
<organism evidence="3 4">
    <name type="scientific">Cohnella faecalis</name>
    <dbReference type="NCBI Taxonomy" id="2315694"/>
    <lineage>
        <taxon>Bacteria</taxon>
        <taxon>Bacillati</taxon>
        <taxon>Bacillota</taxon>
        <taxon>Bacilli</taxon>
        <taxon>Bacillales</taxon>
        <taxon>Paenibacillaceae</taxon>
        <taxon>Cohnella</taxon>
    </lineage>
</organism>
<feature type="signal peptide" evidence="1">
    <location>
        <begin position="1"/>
        <end position="26"/>
    </location>
</feature>
<feature type="domain" description="Copper amine oxidase-like N-terminal" evidence="2">
    <location>
        <begin position="39"/>
        <end position="135"/>
    </location>
</feature>
<dbReference type="InterPro" id="IPR036582">
    <property type="entry name" value="Mao_N_sf"/>
</dbReference>
<dbReference type="InterPro" id="IPR012854">
    <property type="entry name" value="Cu_amine_oxidase-like_N"/>
</dbReference>
<dbReference type="RefSeq" id="WP_119150934.1">
    <property type="nucleotide sequence ID" value="NZ_JBHSOV010000055.1"/>
</dbReference>
<comment type="caution">
    <text evidence="3">The sequence shown here is derived from an EMBL/GenBank/DDBJ whole genome shotgun (WGS) entry which is preliminary data.</text>
</comment>
<dbReference type="InterPro" id="IPR011042">
    <property type="entry name" value="6-blade_b-propeller_TolB-like"/>
</dbReference>
<accession>A0A398CV47</accession>
<evidence type="ECO:0000313" key="4">
    <source>
        <dbReference type="Proteomes" id="UP000266340"/>
    </source>
</evidence>
<evidence type="ECO:0000259" key="2">
    <source>
        <dbReference type="Pfam" id="PF07833"/>
    </source>
</evidence>
<sequence length="463" mass="48596">MSMKKTISSTVLAAALGVTVVGAVNAASAVNVQSTIYSVNGIEASIETISQNGKTLASVRDLGEALGADITFAGSIVTVTLNGHTVVLSKNSDNISVDGIAQKLTAPVTNVKYKNYIELDAYIKSLGGTVELDASGVASIETTGELLEDADRVDWLDVNRLIVSKDTEAGRVDYLLNVHTGKFEELLNNPNASELVVSPNGKKAAFTDNTGAVYVIDLATKASAQVSADTNIKPELVWSADSNSIYFLQGDKGSVIVKLDTADGKLTKVLEDKVDYKSNLNVSSNGNLFTYIVTKPGAVTAPSDKPVDADDVAIDTTGTEPQIYSFDATEKDGKPVKLTTNSEDKVFFQASDDGHFAYFVSVPTDGNSVLSSVGKSQALKVLLGDKDVLQSLIIGGKAYVLTSGPAGSNLISIVDTLTGESKLLYTVSDSVSEIAVSAGGLIAIVQDGKTYVNESGNWKQVTR</sequence>
<gene>
    <name evidence="3" type="ORF">D3H35_20020</name>
</gene>
<dbReference type="AlphaFoldDB" id="A0A398CV47"/>
<feature type="chain" id="PRO_5017367805" description="Copper amine oxidase-like N-terminal domain-containing protein" evidence="1">
    <location>
        <begin position="27"/>
        <end position="463"/>
    </location>
</feature>
<dbReference type="EMBL" id="QXJM01000039">
    <property type="protein sequence ID" value="RIE02904.1"/>
    <property type="molecule type" value="Genomic_DNA"/>
</dbReference>